<keyword evidence="2" id="KW-1185">Reference proteome</keyword>
<accession>A0ACC2PM43</accession>
<gene>
    <name evidence="1" type="ORF">QAD02_020304</name>
</gene>
<comment type="caution">
    <text evidence="1">The sequence shown here is derived from an EMBL/GenBank/DDBJ whole genome shotgun (WGS) entry which is preliminary data.</text>
</comment>
<name>A0ACC2PM43_9HYME</name>
<dbReference type="Proteomes" id="UP001239111">
    <property type="component" value="Chromosome 1"/>
</dbReference>
<dbReference type="EMBL" id="CM056741">
    <property type="protein sequence ID" value="KAJ8684512.1"/>
    <property type="molecule type" value="Genomic_DNA"/>
</dbReference>
<feature type="non-terminal residue" evidence="1">
    <location>
        <position position="123"/>
    </location>
</feature>
<proteinExistence type="predicted"/>
<reference evidence="1" key="1">
    <citation type="submission" date="2023-04" db="EMBL/GenBank/DDBJ databases">
        <title>A chromosome-level genome assembly of the parasitoid wasp Eretmocerus hayati.</title>
        <authorList>
            <person name="Zhong Y."/>
            <person name="Liu S."/>
            <person name="Liu Y."/>
        </authorList>
    </citation>
    <scope>NUCLEOTIDE SEQUENCE</scope>
    <source>
        <strain evidence="1">ZJU_SS_LIU_2023</strain>
    </source>
</reference>
<protein>
    <submittedName>
        <fullName evidence="1">Uncharacterized protein</fullName>
    </submittedName>
</protein>
<evidence type="ECO:0000313" key="2">
    <source>
        <dbReference type="Proteomes" id="UP001239111"/>
    </source>
</evidence>
<organism evidence="1 2">
    <name type="scientific">Eretmocerus hayati</name>
    <dbReference type="NCBI Taxonomy" id="131215"/>
    <lineage>
        <taxon>Eukaryota</taxon>
        <taxon>Metazoa</taxon>
        <taxon>Ecdysozoa</taxon>
        <taxon>Arthropoda</taxon>
        <taxon>Hexapoda</taxon>
        <taxon>Insecta</taxon>
        <taxon>Pterygota</taxon>
        <taxon>Neoptera</taxon>
        <taxon>Endopterygota</taxon>
        <taxon>Hymenoptera</taxon>
        <taxon>Apocrita</taxon>
        <taxon>Proctotrupomorpha</taxon>
        <taxon>Chalcidoidea</taxon>
        <taxon>Aphelinidae</taxon>
        <taxon>Aphelininae</taxon>
        <taxon>Eretmocerus</taxon>
    </lineage>
</organism>
<evidence type="ECO:0000313" key="1">
    <source>
        <dbReference type="EMBL" id="KAJ8684512.1"/>
    </source>
</evidence>
<sequence length="123" mass="13680">MSIITFGILTISDSCFRGERSDESGPELKRMIEDSVLKIKESLRGKVQCIAVIPDDELMIMETLIKWSDELQLNVIMTTGGTGFSTRDVTPEATRKVIQRETSGMSFMMLSETLKLTPMAALS</sequence>